<dbReference type="EMBL" id="CASHSV030000109">
    <property type="protein sequence ID" value="CAJ2649725.1"/>
    <property type="molecule type" value="Genomic_DNA"/>
</dbReference>
<reference evidence="1" key="1">
    <citation type="submission" date="2023-10" db="EMBL/GenBank/DDBJ databases">
        <authorList>
            <person name="Rodriguez Cubillos JULIANA M."/>
            <person name="De Vega J."/>
        </authorList>
    </citation>
    <scope>NUCLEOTIDE SEQUENCE</scope>
</reference>
<name>A0ACB0JX76_TRIPR</name>
<dbReference type="Proteomes" id="UP001177021">
    <property type="component" value="Unassembled WGS sequence"/>
</dbReference>
<proteinExistence type="predicted"/>
<accession>A0ACB0JX76</accession>
<evidence type="ECO:0000313" key="1">
    <source>
        <dbReference type="EMBL" id="CAJ2649725.1"/>
    </source>
</evidence>
<protein>
    <submittedName>
        <fullName evidence="1">Uncharacterized protein</fullName>
    </submittedName>
</protein>
<comment type="caution">
    <text evidence="1">The sequence shown here is derived from an EMBL/GenBank/DDBJ whole genome shotgun (WGS) entry which is preliminary data.</text>
</comment>
<evidence type="ECO:0000313" key="2">
    <source>
        <dbReference type="Proteomes" id="UP001177021"/>
    </source>
</evidence>
<organism evidence="1 2">
    <name type="scientific">Trifolium pratense</name>
    <name type="common">Red clover</name>
    <dbReference type="NCBI Taxonomy" id="57577"/>
    <lineage>
        <taxon>Eukaryota</taxon>
        <taxon>Viridiplantae</taxon>
        <taxon>Streptophyta</taxon>
        <taxon>Embryophyta</taxon>
        <taxon>Tracheophyta</taxon>
        <taxon>Spermatophyta</taxon>
        <taxon>Magnoliopsida</taxon>
        <taxon>eudicotyledons</taxon>
        <taxon>Gunneridae</taxon>
        <taxon>Pentapetalae</taxon>
        <taxon>rosids</taxon>
        <taxon>fabids</taxon>
        <taxon>Fabales</taxon>
        <taxon>Fabaceae</taxon>
        <taxon>Papilionoideae</taxon>
        <taxon>50 kb inversion clade</taxon>
        <taxon>NPAAA clade</taxon>
        <taxon>Hologalegina</taxon>
        <taxon>IRL clade</taxon>
        <taxon>Trifolieae</taxon>
        <taxon>Trifolium</taxon>
    </lineage>
</organism>
<sequence length="1078" mass="119794">MCNKGFQCLSESETIIDHRQHFIMMDSPTAVRSPATATTTGSGSNDDGRRVKFLCSFLGSIMPRPQDGKLRYVGGETRIVSVSRDISFEELMGKMRELYEGVAVLKYQQPDEDLDALVSVVNDDDVVNMMEEYDKLGSGDGFTRLRIFLFSQSEQDGSAHFIDGDDPERRYVDALNSLNDASELRRLQQMEFPMIGTLEDICVADRFINPIAVENGIHSQRSGELAMSPYSLHHIPIQHQQPMGQRYNEIDAQWNPGYYSPRHHGQCHHDSRSSLVDYPSSPSGTRYHAPFPEMPDKGIDRVPDEYARHHVNHHPLYDNHPQYPENVVWLPTGATHGDKSGFPANLHHGSHALEAEHCRMGFQRAQPHLEHPNMLPPVAIPCLECPSSRDALTVNADGKLQPTMYPNDTQSHERGCGLQHQGSGRMSDHYVGDVPIINFPPGHGSMIDGHVLPSNHVHQQVGPELGVELFPDQTMAAIPHLKLPSLEERSVQYGKTSSPYGVDNNYAVPCGHAPGYTLWRNGPTPVHIGSPHEATTPPQPVDGVINTGRIRGEGSPGFFVGPDSQNLWVDSSQKFSGHDGPAIPEYPYANASKLNPMITCQENKHPIILDAIHPPQDVNASTCLEPVQLQKSSLNMVHNNEVLKIDSHLTEVISLQSISLLGEGKKTKNKDNVVASVDCKNSFSKPTSECRHVEKLNDKDCSAHEDSKHLADQFNILPELIASVKKAALECHDEVKPTREEHVNCQIDNSNTKEETANEVEPVNAHGDLELDTENDHVVTSKIEPTKAEAEAIARGLQTIRNDDLEEVRELGSGTYGAVYHGKWKGSDVAIKRIKASCFSGRPSERARLIADFWKEALMLSSLHHPNVVSFYGIVRDGPDGSLATVTEFMVNGSLKQFLHKKDRTIDRRKRLIIAMDAAFGMEYLHGKNIVHFDLKCENLLVNMRDPQRPVCKIGDLGLSKVKQHTLVSGGVRGTLPWMAPELLSGKSHMVSEKIDVYSFGIVMWELLTGDEPYADMHCASIIGGIVNNTLRPQSPTWCDPEWKSLMESCWASDPIERPSFAEISKKLRSMAASMNVK</sequence>
<keyword evidence="2" id="KW-1185">Reference proteome</keyword>
<gene>
    <name evidence="1" type="ORF">MILVUS5_LOCUS17757</name>
</gene>